<reference evidence="8" key="2">
    <citation type="submission" date="2017-10" db="EMBL/GenBank/DDBJ databases">
        <authorList>
            <person name="Wilpiszeski R.L."/>
            <person name="Zhidan Z."/>
            <person name="House C.H."/>
        </authorList>
    </citation>
    <scope>NUCLEOTIDE SEQUENCE</scope>
    <source>
        <strain evidence="8">12_S12</strain>
    </source>
</reference>
<name>A0A0N0ZNT2_THESC</name>
<dbReference type="Gene3D" id="1.10.10.10">
    <property type="entry name" value="Winged helix-like DNA-binding domain superfamily/Winged helix DNA-binding domain"/>
    <property type="match status" value="1"/>
</dbReference>
<dbReference type="EMBL" id="LJJR01000014">
    <property type="protein sequence ID" value="KPD31579.1"/>
    <property type="molecule type" value="Genomic_DNA"/>
</dbReference>
<keyword evidence="1" id="KW-0805">Transcription regulation</keyword>
<dbReference type="PROSITE" id="PS50987">
    <property type="entry name" value="HTH_ARSR_2"/>
    <property type="match status" value="1"/>
</dbReference>
<evidence type="ECO:0000313" key="10">
    <source>
        <dbReference type="Proteomes" id="UP000053099"/>
    </source>
</evidence>
<keyword evidence="14" id="KW-1185">Reference proteome</keyword>
<dbReference type="InterPro" id="IPR036388">
    <property type="entry name" value="WH-like_DNA-bd_sf"/>
</dbReference>
<dbReference type="Proteomes" id="UP000053099">
    <property type="component" value="Unassembled WGS sequence"/>
</dbReference>
<sequence>MPSTLHRYKAEFFKALGHPLRLAILDALRGGERSVSALQRELGVEQSVLSRQLSLLRERGLVEARREGQMVYYRTRDPEVYAFLDLGRRIFERHLEAERERLEALREEE</sequence>
<evidence type="ECO:0000313" key="5">
    <source>
        <dbReference type="EMBL" id="KPD31579.1"/>
    </source>
</evidence>
<dbReference type="Proteomes" id="UP000286928">
    <property type="component" value="Unassembled WGS sequence"/>
</dbReference>
<dbReference type="SUPFAM" id="SSF46785">
    <property type="entry name" value="Winged helix' DNA-binding domain"/>
    <property type="match status" value="1"/>
</dbReference>
<evidence type="ECO:0000256" key="1">
    <source>
        <dbReference type="ARBA" id="ARBA00023015"/>
    </source>
</evidence>
<keyword evidence="3" id="KW-0804">Transcription</keyword>
<accession>A0A0N0ZNT2</accession>
<evidence type="ECO:0000313" key="6">
    <source>
        <dbReference type="EMBL" id="RTH05645.1"/>
    </source>
</evidence>
<evidence type="ECO:0000256" key="2">
    <source>
        <dbReference type="ARBA" id="ARBA00023125"/>
    </source>
</evidence>
<dbReference type="Proteomes" id="UP000287962">
    <property type="component" value="Unassembled WGS sequence"/>
</dbReference>
<dbReference type="InterPro" id="IPR001845">
    <property type="entry name" value="HTH_ArsR_DNA-bd_dom"/>
</dbReference>
<evidence type="ECO:0000313" key="12">
    <source>
        <dbReference type="Proteomes" id="UP000286928"/>
    </source>
</evidence>
<dbReference type="Proteomes" id="UP000287467">
    <property type="component" value="Unassembled WGS sequence"/>
</dbReference>
<dbReference type="InterPro" id="IPR036390">
    <property type="entry name" value="WH_DNA-bd_sf"/>
</dbReference>
<feature type="domain" description="HTH arsR-type" evidence="4">
    <location>
        <begin position="1"/>
        <end position="95"/>
    </location>
</feature>
<dbReference type="PRINTS" id="PR00778">
    <property type="entry name" value="HTHARSR"/>
</dbReference>
<dbReference type="CDD" id="cd00090">
    <property type="entry name" value="HTH_ARSR"/>
    <property type="match status" value="1"/>
</dbReference>
<reference evidence="11 12" key="3">
    <citation type="journal article" date="2019" name="Extremophiles">
        <title>Biogeography of thermophiles and predominance of Thermus scotoductus in domestic water heaters.</title>
        <authorList>
            <person name="Wilpiszeski R.L."/>
            <person name="Zhang Z."/>
            <person name="House C.H."/>
        </authorList>
    </citation>
    <scope>NUCLEOTIDE SEQUENCE [LARGE SCALE GENOMIC DNA]</scope>
    <source>
        <strain evidence="8 14">12_S12</strain>
        <strain evidence="9 13">1_S1</strain>
        <strain evidence="7 12">20_S20</strain>
        <strain evidence="6 11">32_S32</strain>
    </source>
</reference>
<dbReference type="Pfam" id="PF12840">
    <property type="entry name" value="HTH_20"/>
    <property type="match status" value="1"/>
</dbReference>
<dbReference type="Proteomes" id="UP000286910">
    <property type="component" value="Unassembled WGS sequence"/>
</dbReference>
<reference evidence="5 10" key="1">
    <citation type="submission" date="2015-09" db="EMBL/GenBank/DDBJ databases">
        <title>Draft genome sequence of Thermus scotoductus strain K1 isolated from a geothermal spring in Nagorno-Karabakh, Armenia.</title>
        <authorList>
            <person name="Saghatelyan A."/>
            <person name="Poghosyan L."/>
            <person name="Panosyan H."/>
            <person name="Birkeland N.-K."/>
        </authorList>
    </citation>
    <scope>NUCLEOTIDE SEQUENCE [LARGE SCALE GENOMIC DNA]</scope>
    <source>
        <strain evidence="5 10">K1</strain>
    </source>
</reference>
<dbReference type="InterPro" id="IPR051011">
    <property type="entry name" value="Metal_resp_trans_reg"/>
</dbReference>
<evidence type="ECO:0000256" key="3">
    <source>
        <dbReference type="ARBA" id="ARBA00023163"/>
    </source>
</evidence>
<dbReference type="AlphaFoldDB" id="A0A0N0ZNT2"/>
<dbReference type="SMART" id="SM00418">
    <property type="entry name" value="HTH_ARSR"/>
    <property type="match status" value="1"/>
</dbReference>
<dbReference type="EMBL" id="PELR01000066">
    <property type="protein sequence ID" value="RTH05645.1"/>
    <property type="molecule type" value="Genomic_DNA"/>
</dbReference>
<evidence type="ECO:0000313" key="14">
    <source>
        <dbReference type="Proteomes" id="UP000287962"/>
    </source>
</evidence>
<dbReference type="GO" id="GO:0003677">
    <property type="term" value="F:DNA binding"/>
    <property type="evidence" value="ECO:0007669"/>
    <property type="project" value="UniProtKB-KW"/>
</dbReference>
<dbReference type="InterPro" id="IPR011991">
    <property type="entry name" value="ArsR-like_HTH"/>
</dbReference>
<evidence type="ECO:0000313" key="9">
    <source>
        <dbReference type="EMBL" id="RTI57955.1"/>
    </source>
</evidence>
<evidence type="ECO:0000259" key="4">
    <source>
        <dbReference type="PROSITE" id="PS50987"/>
    </source>
</evidence>
<dbReference type="RefSeq" id="WP_015717312.1">
    <property type="nucleotide sequence ID" value="NZ_PELN01000333.1"/>
</dbReference>
<protein>
    <submittedName>
        <fullName evidence="5">ArsR family transcriptional regulator</fullName>
    </submittedName>
</protein>
<dbReference type="PATRIC" id="fig|37636.3.peg.298"/>
<proteinExistence type="predicted"/>
<dbReference type="PANTHER" id="PTHR43132">
    <property type="entry name" value="ARSENICAL RESISTANCE OPERON REPRESSOR ARSR-RELATED"/>
    <property type="match status" value="1"/>
</dbReference>
<evidence type="ECO:0000313" key="7">
    <source>
        <dbReference type="EMBL" id="RTH33705.1"/>
    </source>
</evidence>
<comment type="caution">
    <text evidence="5">The sequence shown here is derived from an EMBL/GenBank/DDBJ whole genome shotgun (WGS) entry which is preliminary data.</text>
</comment>
<dbReference type="GO" id="GO:0003700">
    <property type="term" value="F:DNA-binding transcription factor activity"/>
    <property type="evidence" value="ECO:0007669"/>
    <property type="project" value="InterPro"/>
</dbReference>
<organism evidence="5 10">
    <name type="scientific">Thermus scotoductus</name>
    <dbReference type="NCBI Taxonomy" id="37636"/>
    <lineage>
        <taxon>Bacteria</taxon>
        <taxon>Thermotogati</taxon>
        <taxon>Deinococcota</taxon>
        <taxon>Deinococci</taxon>
        <taxon>Thermales</taxon>
        <taxon>Thermaceae</taxon>
        <taxon>Thermus</taxon>
    </lineage>
</organism>
<evidence type="ECO:0000313" key="13">
    <source>
        <dbReference type="Proteomes" id="UP000287467"/>
    </source>
</evidence>
<keyword evidence="2" id="KW-0238">DNA-binding</keyword>
<evidence type="ECO:0000313" key="11">
    <source>
        <dbReference type="Proteomes" id="UP000286910"/>
    </source>
</evidence>
<dbReference type="PANTHER" id="PTHR43132:SF2">
    <property type="entry name" value="ARSENICAL RESISTANCE OPERON REPRESSOR ARSR-RELATED"/>
    <property type="match status" value="1"/>
</dbReference>
<dbReference type="NCBIfam" id="NF033788">
    <property type="entry name" value="HTH_metalloreg"/>
    <property type="match status" value="1"/>
</dbReference>
<dbReference type="EMBL" id="PEMW01000107">
    <property type="protein sequence ID" value="RTI57955.1"/>
    <property type="molecule type" value="Genomic_DNA"/>
</dbReference>
<dbReference type="EMBL" id="PEMD01000078">
    <property type="protein sequence ID" value="RTH33705.1"/>
    <property type="molecule type" value="Genomic_DNA"/>
</dbReference>
<gene>
    <name evidence="5" type="ORF">AN926_06180</name>
    <name evidence="9" type="ORF">CSW14_04200</name>
    <name evidence="8" type="ORF">CSW25_13685</name>
    <name evidence="7" type="ORF">CSW33_03540</name>
    <name evidence="6" type="ORF">CSW45_03040</name>
</gene>
<dbReference type="EMBL" id="PEML01000339">
    <property type="protein sequence ID" value="RTI03929.1"/>
    <property type="molecule type" value="Genomic_DNA"/>
</dbReference>
<evidence type="ECO:0000313" key="8">
    <source>
        <dbReference type="EMBL" id="RTI03929.1"/>
    </source>
</evidence>